<gene>
    <name evidence="7" type="ORF">Q5741_05825</name>
</gene>
<dbReference type="PIRSF" id="PIRSF005426">
    <property type="entry name" value="Frp"/>
    <property type="match status" value="1"/>
</dbReference>
<keyword evidence="2 5" id="KW-0285">Flavoprotein</keyword>
<dbReference type="SUPFAM" id="SSF55469">
    <property type="entry name" value="FMN-dependent nitroreductase-like"/>
    <property type="match status" value="1"/>
</dbReference>
<proteinExistence type="inferred from homology"/>
<protein>
    <submittedName>
        <fullName evidence="7">NADPH-dependent oxidoreductase</fullName>
    </submittedName>
</protein>
<organism evidence="7 8">
    <name type="scientific">Paenibacillus lacisoli</name>
    <dbReference type="NCBI Taxonomy" id="3064525"/>
    <lineage>
        <taxon>Bacteria</taxon>
        <taxon>Bacillati</taxon>
        <taxon>Bacillota</taxon>
        <taxon>Bacilli</taxon>
        <taxon>Bacillales</taxon>
        <taxon>Paenibacillaceae</taxon>
        <taxon>Paenibacillus</taxon>
    </lineage>
</organism>
<feature type="domain" description="Nitroreductase" evidence="6">
    <location>
        <begin position="10"/>
        <end position="164"/>
    </location>
</feature>
<dbReference type="Proteomes" id="UP001240171">
    <property type="component" value="Unassembled WGS sequence"/>
</dbReference>
<dbReference type="RefSeq" id="WP_305023125.1">
    <property type="nucleotide sequence ID" value="NZ_JAUQTB010000002.1"/>
</dbReference>
<dbReference type="PANTHER" id="PTHR43425:SF2">
    <property type="entry name" value="OXYGEN-INSENSITIVE NADPH NITROREDUCTASE"/>
    <property type="match status" value="1"/>
</dbReference>
<keyword evidence="8" id="KW-1185">Reference proteome</keyword>
<accession>A0ABT9CE15</accession>
<sequence>MNEVVQSLLEHRSIRQYTEEPISREQLEAIIDAAQAAPSSINGQQVSIVGVDEAGLKRKLAELTGNQKWVDEAPLFLVFCADYHRAAIAAEKNNENLVITEGIEASLVGATDVGLSMGYAIAAAESMGLGTVPIGGIRRMPLEVIELLNLPKYVFPVCGLVIGHPADRSAKKPRLPREAVYHGNRYSTDQQTLIDQYDETYRNYLQQRGAQDRTWTSSIAGIYNRVYYPQVRSMLEQQGFDFK</sequence>
<comment type="similarity">
    <text evidence="1 5">Belongs to the flavin oxidoreductase frp family.</text>
</comment>
<dbReference type="InterPro" id="IPR029479">
    <property type="entry name" value="Nitroreductase"/>
</dbReference>
<evidence type="ECO:0000256" key="3">
    <source>
        <dbReference type="ARBA" id="ARBA00022643"/>
    </source>
</evidence>
<comment type="caution">
    <text evidence="7">The sequence shown here is derived from an EMBL/GenBank/DDBJ whole genome shotgun (WGS) entry which is preliminary data.</text>
</comment>
<dbReference type="InterPro" id="IPR000415">
    <property type="entry name" value="Nitroreductase-like"/>
</dbReference>
<dbReference type="CDD" id="cd02146">
    <property type="entry name" value="NfsA-like"/>
    <property type="match status" value="1"/>
</dbReference>
<evidence type="ECO:0000259" key="6">
    <source>
        <dbReference type="Pfam" id="PF00881"/>
    </source>
</evidence>
<dbReference type="PANTHER" id="PTHR43425">
    <property type="entry name" value="OXYGEN-INSENSITIVE NADPH NITROREDUCTASE"/>
    <property type="match status" value="1"/>
</dbReference>
<dbReference type="InterPro" id="IPR016446">
    <property type="entry name" value="Flavin_OxRdtase_Frp"/>
</dbReference>
<evidence type="ECO:0000256" key="5">
    <source>
        <dbReference type="PIRNR" id="PIRNR005426"/>
    </source>
</evidence>
<keyword evidence="5" id="KW-0521">NADP</keyword>
<dbReference type="Pfam" id="PF00881">
    <property type="entry name" value="Nitroreductase"/>
    <property type="match status" value="1"/>
</dbReference>
<evidence type="ECO:0000256" key="4">
    <source>
        <dbReference type="ARBA" id="ARBA00023002"/>
    </source>
</evidence>
<dbReference type="Gene3D" id="3.40.109.10">
    <property type="entry name" value="NADH Oxidase"/>
    <property type="match status" value="1"/>
</dbReference>
<evidence type="ECO:0000313" key="8">
    <source>
        <dbReference type="Proteomes" id="UP001240171"/>
    </source>
</evidence>
<evidence type="ECO:0000256" key="1">
    <source>
        <dbReference type="ARBA" id="ARBA00008366"/>
    </source>
</evidence>
<name>A0ABT9CE15_9BACL</name>
<keyword evidence="3 5" id="KW-0288">FMN</keyword>
<dbReference type="EMBL" id="JAUQTB010000002">
    <property type="protein sequence ID" value="MDO7905936.1"/>
    <property type="molecule type" value="Genomic_DNA"/>
</dbReference>
<keyword evidence="4 5" id="KW-0560">Oxidoreductase</keyword>
<reference evidence="7 8" key="1">
    <citation type="submission" date="2023-07" db="EMBL/GenBank/DDBJ databases">
        <title>Paenibacillus sp. JX-17 nov. isolated from soil.</title>
        <authorList>
            <person name="Wan Y."/>
            <person name="Liu B."/>
        </authorList>
    </citation>
    <scope>NUCLEOTIDE SEQUENCE [LARGE SCALE GENOMIC DNA]</scope>
    <source>
        <strain evidence="7 8">JX-17</strain>
    </source>
</reference>
<evidence type="ECO:0000313" key="7">
    <source>
        <dbReference type="EMBL" id="MDO7905936.1"/>
    </source>
</evidence>
<evidence type="ECO:0000256" key="2">
    <source>
        <dbReference type="ARBA" id="ARBA00022630"/>
    </source>
</evidence>